<sequence>MKRRAFMYMSGVFPPSRCLGSHKTAQSNIFLCLLAPIIFAILTLELSPAAAGGGGVCTLKSLGTFGNTVVDVVGNAAASATSQVEYNCRSSIKFNSIQFCTYIQAADGNQANSQAGSTFYQARDANAHLAWQMRLQNGGDMPVGKYGSTRSTVGWTHYTNWSPSNQSTIASQQLTLTYLDRQQQDRVKAGVYSNAYQLVTQYKFNTGTPASSCSSGIADPDGTIFSNFMTTANVTKNCQLENFQDIDFGNQNGLEFTSRGAGQFRAYGNVGIRCTYQTPYKISINSGDNPENGVARLKSDNNFLPYKLLQAGCKAAWDDKNVLSGNGNTVNIVDNHQVCAEILTPLAIAPAPGIYIDTVIVTATF</sequence>
<accession>C4WNS7</accession>
<name>C4WNS7_9HYPH</name>
<protein>
    <recommendedName>
        <fullName evidence="1">Spore coat protein U/FanG domain-containing protein</fullName>
    </recommendedName>
</protein>
<feature type="domain" description="Spore coat protein U/FanG" evidence="1">
    <location>
        <begin position="226"/>
        <end position="362"/>
    </location>
</feature>
<dbReference type="Proteomes" id="UP000004386">
    <property type="component" value="Unassembled WGS sequence"/>
</dbReference>
<organism evidence="2 3">
    <name type="scientific">Brucella intermedia LMG 3301</name>
    <dbReference type="NCBI Taxonomy" id="641118"/>
    <lineage>
        <taxon>Bacteria</taxon>
        <taxon>Pseudomonadati</taxon>
        <taxon>Pseudomonadota</taxon>
        <taxon>Alphaproteobacteria</taxon>
        <taxon>Hyphomicrobiales</taxon>
        <taxon>Brucellaceae</taxon>
        <taxon>Brucella/Ochrobactrum group</taxon>
        <taxon>Brucella</taxon>
    </lineage>
</organism>
<evidence type="ECO:0000313" key="2">
    <source>
        <dbReference type="EMBL" id="EEQ94004.1"/>
    </source>
</evidence>
<dbReference type="InterPro" id="IPR007893">
    <property type="entry name" value="Spore_coat_U/FanG"/>
</dbReference>
<evidence type="ECO:0000313" key="3">
    <source>
        <dbReference type="Proteomes" id="UP000004386"/>
    </source>
</evidence>
<dbReference type="PANTHER" id="PTHR37089">
    <property type="entry name" value="PROTEIN U-RELATED"/>
    <property type="match status" value="1"/>
</dbReference>
<dbReference type="HOGENOM" id="CLU_069372_1_0_5"/>
<dbReference type="Pfam" id="PF05229">
    <property type="entry name" value="SCPU"/>
    <property type="match status" value="1"/>
</dbReference>
<dbReference type="AlphaFoldDB" id="C4WNS7"/>
<reference evidence="2 3" key="1">
    <citation type="submission" date="2009-05" db="EMBL/GenBank/DDBJ databases">
        <authorList>
            <person name="Setubal J.C."/>
            <person name="Boyle S."/>
            <person name="Crasta O.R."/>
            <person name="Gillespie J.J."/>
            <person name="Kenyon R.W."/>
            <person name="Lu J."/>
            <person name="Mane S."/>
            <person name="Nagrani S."/>
            <person name="Shallom J.M."/>
            <person name="Shallom S."/>
            <person name="Shukla M."/>
            <person name="Snyder E.E."/>
            <person name="Sobral B.W."/>
            <person name="Wattam A.R."/>
            <person name="Will R."/>
            <person name="Williams K."/>
            <person name="Yoo H."/>
            <person name="Munk C."/>
            <person name="Tapia R."/>
            <person name="Green L."/>
            <person name="Rogers Y."/>
            <person name="Detter J.C."/>
            <person name="Bruce D."/>
            <person name="Brettin T.S."/>
            <person name="Tsolis R."/>
        </authorList>
    </citation>
    <scope>NUCLEOTIDE SEQUENCE [LARGE SCALE GENOMIC DNA]</scope>
    <source>
        <strain evidence="2 3">LMG 3301</strain>
    </source>
</reference>
<gene>
    <name evidence="2" type="ORF">OINT_2001204</name>
</gene>
<dbReference type="PANTHER" id="PTHR37089:SF3">
    <property type="entry name" value="EXPORTED PROTEIN"/>
    <property type="match status" value="1"/>
</dbReference>
<dbReference type="EMBL" id="ACQA01000002">
    <property type="protein sequence ID" value="EEQ94004.1"/>
    <property type="molecule type" value="Genomic_DNA"/>
</dbReference>
<dbReference type="InterPro" id="IPR053167">
    <property type="entry name" value="Spore_coat_component"/>
</dbReference>
<evidence type="ECO:0000259" key="1">
    <source>
        <dbReference type="Pfam" id="PF05229"/>
    </source>
</evidence>
<proteinExistence type="predicted"/>
<comment type="caution">
    <text evidence="2">The sequence shown here is derived from an EMBL/GenBank/DDBJ whole genome shotgun (WGS) entry which is preliminary data.</text>
</comment>